<name>A0A1W6NZ20_9RHOB</name>
<dbReference type="Pfam" id="PF00528">
    <property type="entry name" value="BPD_transp_1"/>
    <property type="match status" value="1"/>
</dbReference>
<feature type="transmembrane region" description="Helical" evidence="7">
    <location>
        <begin position="74"/>
        <end position="96"/>
    </location>
</feature>
<dbReference type="PANTHER" id="PTHR43386">
    <property type="entry name" value="OLIGOPEPTIDE TRANSPORT SYSTEM PERMEASE PROTEIN APPC"/>
    <property type="match status" value="1"/>
</dbReference>
<accession>A0A1W6NZ20</accession>
<keyword evidence="4 7" id="KW-0812">Transmembrane</keyword>
<comment type="similarity">
    <text evidence="7">Belongs to the binding-protein-dependent transport system permease family.</text>
</comment>
<evidence type="ECO:0000256" key="4">
    <source>
        <dbReference type="ARBA" id="ARBA00022692"/>
    </source>
</evidence>
<reference evidence="9 10" key="1">
    <citation type="submission" date="2017-02" db="EMBL/GenBank/DDBJ databases">
        <title>Ketogulonicigenium robustum SPU B003 Genome sequencing and assembly.</title>
        <authorList>
            <person name="Li Y."/>
            <person name="Liu L."/>
            <person name="Wang C."/>
            <person name="Zhang M."/>
            <person name="Zhang T."/>
            <person name="Zhang Y."/>
        </authorList>
    </citation>
    <scope>NUCLEOTIDE SEQUENCE [LARGE SCALE GENOMIC DNA]</scope>
    <source>
        <strain evidence="9 10">SPU_B003</strain>
    </source>
</reference>
<feature type="transmembrane region" description="Helical" evidence="7">
    <location>
        <begin position="133"/>
        <end position="150"/>
    </location>
</feature>
<dbReference type="PROSITE" id="PS50928">
    <property type="entry name" value="ABC_TM1"/>
    <property type="match status" value="1"/>
</dbReference>
<evidence type="ECO:0000259" key="8">
    <source>
        <dbReference type="PROSITE" id="PS50928"/>
    </source>
</evidence>
<dbReference type="RefSeq" id="WP_085786034.1">
    <property type="nucleotide sequence ID" value="NZ_CP019937.1"/>
</dbReference>
<feature type="transmembrane region" description="Helical" evidence="7">
    <location>
        <begin position="103"/>
        <end position="127"/>
    </location>
</feature>
<evidence type="ECO:0000256" key="2">
    <source>
        <dbReference type="ARBA" id="ARBA00022448"/>
    </source>
</evidence>
<evidence type="ECO:0000256" key="3">
    <source>
        <dbReference type="ARBA" id="ARBA00022475"/>
    </source>
</evidence>
<dbReference type="InterPro" id="IPR000515">
    <property type="entry name" value="MetI-like"/>
</dbReference>
<dbReference type="CDD" id="cd06261">
    <property type="entry name" value="TM_PBP2"/>
    <property type="match status" value="1"/>
</dbReference>
<dbReference type="Gene3D" id="1.10.3720.10">
    <property type="entry name" value="MetI-like"/>
    <property type="match status" value="1"/>
</dbReference>
<keyword evidence="6 7" id="KW-0472">Membrane</keyword>
<gene>
    <name evidence="9" type="primary">ddpC</name>
    <name evidence="9" type="ORF">BVG79_01146</name>
</gene>
<feature type="transmembrane region" description="Helical" evidence="7">
    <location>
        <begin position="235"/>
        <end position="257"/>
    </location>
</feature>
<comment type="subcellular location">
    <subcellularLocation>
        <location evidence="1 7">Cell membrane</location>
        <topology evidence="1 7">Multi-pass membrane protein</topology>
    </subcellularLocation>
</comment>
<dbReference type="GO" id="GO:0005886">
    <property type="term" value="C:plasma membrane"/>
    <property type="evidence" value="ECO:0007669"/>
    <property type="project" value="UniProtKB-SubCell"/>
</dbReference>
<dbReference type="PANTHER" id="PTHR43386:SF25">
    <property type="entry name" value="PEPTIDE ABC TRANSPORTER PERMEASE PROTEIN"/>
    <property type="match status" value="1"/>
</dbReference>
<dbReference type="AlphaFoldDB" id="A0A1W6NZ20"/>
<evidence type="ECO:0000256" key="7">
    <source>
        <dbReference type="RuleBase" id="RU363032"/>
    </source>
</evidence>
<evidence type="ECO:0000313" key="10">
    <source>
        <dbReference type="Proteomes" id="UP000242447"/>
    </source>
</evidence>
<dbReference type="KEGG" id="kro:BVG79_01146"/>
<dbReference type="InterPro" id="IPR050366">
    <property type="entry name" value="BP-dependent_transpt_permease"/>
</dbReference>
<dbReference type="GO" id="GO:0055085">
    <property type="term" value="P:transmembrane transport"/>
    <property type="evidence" value="ECO:0007669"/>
    <property type="project" value="InterPro"/>
</dbReference>
<dbReference type="OrthoDB" id="9766870at2"/>
<feature type="domain" description="ABC transmembrane type-1" evidence="8">
    <location>
        <begin position="68"/>
        <end position="257"/>
    </location>
</feature>
<dbReference type="SUPFAM" id="SSF161098">
    <property type="entry name" value="MetI-like"/>
    <property type="match status" value="1"/>
</dbReference>
<keyword evidence="10" id="KW-1185">Reference proteome</keyword>
<proteinExistence type="inferred from homology"/>
<dbReference type="Proteomes" id="UP000242447">
    <property type="component" value="Chromosome"/>
</dbReference>
<evidence type="ECO:0000256" key="1">
    <source>
        <dbReference type="ARBA" id="ARBA00004651"/>
    </source>
</evidence>
<evidence type="ECO:0000313" key="9">
    <source>
        <dbReference type="EMBL" id="ARO14492.1"/>
    </source>
</evidence>
<evidence type="ECO:0000256" key="6">
    <source>
        <dbReference type="ARBA" id="ARBA00023136"/>
    </source>
</evidence>
<sequence>MKKLPLSLYIGGAITAVLVGAAIVSQFWTPADPTAMNIAQRMKGPGVAGLLGTDQIGRDVLSIIMAGAWTSLGIAFTATVLGSAVGTLIGITAAALGGAFDRAVMAVNGVLFAFPPILSAILLGALLGGGPTTAIIAIGLFMVPVFARITRGAALQIWSRDFVQAARMAGKGPALITLQHIVPNISAQIIVQLAIQTGLGILSEAGLSFLGMSVAPPTPSWGRMLMESQTYISSAPHLVLAPGLAIAIAVLGLNLLGDGLRDLIDPRKGQAS</sequence>
<keyword evidence="3" id="KW-1003">Cell membrane</keyword>
<dbReference type="InterPro" id="IPR035906">
    <property type="entry name" value="MetI-like_sf"/>
</dbReference>
<feature type="transmembrane region" description="Helical" evidence="7">
    <location>
        <begin position="193"/>
        <end position="215"/>
    </location>
</feature>
<evidence type="ECO:0000256" key="5">
    <source>
        <dbReference type="ARBA" id="ARBA00022989"/>
    </source>
</evidence>
<keyword evidence="2 7" id="KW-0813">Transport</keyword>
<dbReference type="STRING" id="92947.BVG79_01146"/>
<organism evidence="9 10">
    <name type="scientific">Ketogulonicigenium robustum</name>
    <dbReference type="NCBI Taxonomy" id="92947"/>
    <lineage>
        <taxon>Bacteria</taxon>
        <taxon>Pseudomonadati</taxon>
        <taxon>Pseudomonadota</taxon>
        <taxon>Alphaproteobacteria</taxon>
        <taxon>Rhodobacterales</taxon>
        <taxon>Roseobacteraceae</taxon>
        <taxon>Ketogulonicigenium</taxon>
    </lineage>
</organism>
<dbReference type="EMBL" id="CP019937">
    <property type="protein sequence ID" value="ARO14492.1"/>
    <property type="molecule type" value="Genomic_DNA"/>
</dbReference>
<protein>
    <submittedName>
        <fullName evidence="9">Peptide/nickel transport system permease protein</fullName>
    </submittedName>
</protein>
<feature type="transmembrane region" description="Helical" evidence="7">
    <location>
        <begin position="7"/>
        <end position="28"/>
    </location>
</feature>
<keyword evidence="5 7" id="KW-1133">Transmembrane helix</keyword>